<evidence type="ECO:0000256" key="1">
    <source>
        <dbReference type="SAM" id="MobiDB-lite"/>
    </source>
</evidence>
<dbReference type="AlphaFoldDB" id="A0A0L0F449"/>
<evidence type="ECO:0000313" key="2">
    <source>
        <dbReference type="EMBL" id="KNC71467.1"/>
    </source>
</evidence>
<protein>
    <submittedName>
        <fullName evidence="2">Uncharacterized protein</fullName>
    </submittedName>
</protein>
<evidence type="ECO:0000313" key="3">
    <source>
        <dbReference type="Proteomes" id="UP000054560"/>
    </source>
</evidence>
<dbReference type="RefSeq" id="XP_014145369.1">
    <property type="nucleotide sequence ID" value="XM_014289894.1"/>
</dbReference>
<accession>A0A0L0F449</accession>
<reference evidence="2 3" key="1">
    <citation type="submission" date="2011-02" db="EMBL/GenBank/DDBJ databases">
        <title>The Genome Sequence of Sphaeroforma arctica JP610.</title>
        <authorList>
            <consortium name="The Broad Institute Genome Sequencing Platform"/>
            <person name="Russ C."/>
            <person name="Cuomo C."/>
            <person name="Young S.K."/>
            <person name="Zeng Q."/>
            <person name="Gargeya S."/>
            <person name="Alvarado L."/>
            <person name="Berlin A."/>
            <person name="Chapman S.B."/>
            <person name="Chen Z."/>
            <person name="Freedman E."/>
            <person name="Gellesch M."/>
            <person name="Goldberg J."/>
            <person name="Griggs A."/>
            <person name="Gujja S."/>
            <person name="Heilman E."/>
            <person name="Heiman D."/>
            <person name="Howarth C."/>
            <person name="Mehta T."/>
            <person name="Neiman D."/>
            <person name="Pearson M."/>
            <person name="Roberts A."/>
            <person name="Saif S."/>
            <person name="Shea T."/>
            <person name="Shenoy N."/>
            <person name="Sisk P."/>
            <person name="Stolte C."/>
            <person name="Sykes S."/>
            <person name="White J."/>
            <person name="Yandava C."/>
            <person name="Burger G."/>
            <person name="Gray M.W."/>
            <person name="Holland P.W.H."/>
            <person name="King N."/>
            <person name="Lang F.B.F."/>
            <person name="Roger A.J."/>
            <person name="Ruiz-Trillo I."/>
            <person name="Haas B."/>
            <person name="Nusbaum C."/>
            <person name="Birren B."/>
        </authorList>
    </citation>
    <scope>NUCLEOTIDE SEQUENCE [LARGE SCALE GENOMIC DNA]</scope>
    <source>
        <strain evidence="2 3">JP610</strain>
    </source>
</reference>
<name>A0A0L0F449_9EUKA</name>
<dbReference type="EMBL" id="KQ248752">
    <property type="protein sequence ID" value="KNC71467.1"/>
    <property type="molecule type" value="Genomic_DNA"/>
</dbReference>
<proteinExistence type="predicted"/>
<organism evidence="2 3">
    <name type="scientific">Sphaeroforma arctica JP610</name>
    <dbReference type="NCBI Taxonomy" id="667725"/>
    <lineage>
        <taxon>Eukaryota</taxon>
        <taxon>Ichthyosporea</taxon>
        <taxon>Ichthyophonida</taxon>
        <taxon>Sphaeroforma</taxon>
    </lineage>
</organism>
<dbReference type="Proteomes" id="UP000054560">
    <property type="component" value="Unassembled WGS sequence"/>
</dbReference>
<keyword evidence="3" id="KW-1185">Reference proteome</keyword>
<feature type="non-terminal residue" evidence="2">
    <location>
        <position position="50"/>
    </location>
</feature>
<sequence>MAELDFSSSKDESISSSIHDSSALFQTETDSMVLAAKVGYQRLGVRNIPT</sequence>
<feature type="region of interest" description="Disordered" evidence="1">
    <location>
        <begin position="1"/>
        <end position="20"/>
    </location>
</feature>
<dbReference type="GeneID" id="25916497"/>
<gene>
    <name evidence="2" type="ORF">SARC_15993</name>
</gene>